<dbReference type="PROSITE" id="PS51257">
    <property type="entry name" value="PROKAR_LIPOPROTEIN"/>
    <property type="match status" value="1"/>
</dbReference>
<dbReference type="Proteomes" id="UP001449657">
    <property type="component" value="Chromosome"/>
</dbReference>
<dbReference type="RefSeq" id="WP_341841557.1">
    <property type="nucleotide sequence ID" value="NZ_CP149792.1"/>
</dbReference>
<keyword evidence="3" id="KW-1185">Reference proteome</keyword>
<accession>A0ABZ2Z599</accession>
<dbReference type="EMBL" id="CP150096">
    <property type="protein sequence ID" value="WZN46883.1"/>
    <property type="molecule type" value="Genomic_DNA"/>
</dbReference>
<dbReference type="Gene3D" id="2.60.220.30">
    <property type="match status" value="1"/>
</dbReference>
<evidence type="ECO:0000313" key="3">
    <source>
        <dbReference type="Proteomes" id="UP001449657"/>
    </source>
</evidence>
<gene>
    <name evidence="2" type="ORF">WJU22_01630</name>
</gene>
<evidence type="ECO:0000313" key="2">
    <source>
        <dbReference type="EMBL" id="WZN46883.1"/>
    </source>
</evidence>
<organism evidence="2 3">
    <name type="scientific">Chitinophaga caseinilytica</name>
    <dbReference type="NCBI Taxonomy" id="2267521"/>
    <lineage>
        <taxon>Bacteria</taxon>
        <taxon>Pseudomonadati</taxon>
        <taxon>Bacteroidota</taxon>
        <taxon>Chitinophagia</taxon>
        <taxon>Chitinophagales</taxon>
        <taxon>Chitinophagaceae</taxon>
        <taxon>Chitinophaga</taxon>
    </lineage>
</organism>
<feature type="chain" id="PRO_5045899574" description="ZU5 domain-containing protein" evidence="1">
    <location>
        <begin position="20"/>
        <end position="421"/>
    </location>
</feature>
<keyword evidence="1" id="KW-0732">Signal</keyword>
<protein>
    <recommendedName>
        <fullName evidence="4">ZU5 domain-containing protein</fullName>
    </recommendedName>
</protein>
<evidence type="ECO:0000256" key="1">
    <source>
        <dbReference type="SAM" id="SignalP"/>
    </source>
</evidence>
<feature type="signal peptide" evidence="1">
    <location>
        <begin position="1"/>
        <end position="19"/>
    </location>
</feature>
<name>A0ABZ2Z599_9BACT</name>
<proteinExistence type="predicted"/>
<reference evidence="2 3" key="1">
    <citation type="submission" date="2024-03" db="EMBL/GenBank/DDBJ databases">
        <title>Chitinophaga caseinilytica sp. nov., a casein hydrolysing bacterium isolated from forest soil.</title>
        <authorList>
            <person name="Lee D.S."/>
            <person name="Han D.M."/>
            <person name="Baek J.H."/>
            <person name="Choi D.G."/>
            <person name="Jeon J.H."/>
            <person name="Jeon C.O."/>
        </authorList>
    </citation>
    <scope>NUCLEOTIDE SEQUENCE [LARGE SCALE GENOMIC DNA]</scope>
    <source>
        <strain evidence="2 3">KACC 19118</strain>
    </source>
</reference>
<sequence length="421" mass="44975">MKKLLCVFLPALVLLAACKKDPKPVEPGTELPGKIPSDPKARPIGEPIGPGIVAMVTPAGATITSADGSFKLRIPVGAVNANTDILVQEVKNTAPGAVGRSFELQPHGTVFQKPVTLEFSWEGHESWVNIPEALGVAWQDEKNFWRLTKAPVIDKVKKTVSVQTTHFSNWALLQWLQLEPVATTVKAGGQAQLTVKSYIPLSGDDLLTPLVPADGQDIALGEGKPLPGSFIRSWAVGGVGKVQGNGGQGTYSAPATVQKPEIANVTATLKDRKQQLMVVSTLTVIPEGISFKVDGGPWIHFPAHSGPDDEGFEMSGFGDDGYFAIAWPGGTGSRSWNKDNTIALVYSNTKTGRNYESVFYEEALGRFVPAGGSLNVVELGAKGEYISGNFTMSGGGVFTDNDREPISKSTIQGYFYVRHDL</sequence>
<evidence type="ECO:0008006" key="4">
    <source>
        <dbReference type="Google" id="ProtNLM"/>
    </source>
</evidence>